<proteinExistence type="inferred from homology"/>
<dbReference type="PANTHER" id="PTHR39087">
    <property type="entry name" value="UPF0104 MEMBRANE PROTEIN MJ1595"/>
    <property type="match status" value="1"/>
</dbReference>
<dbReference type="EC" id="2.3.2.3" evidence="6"/>
<feature type="transmembrane region" description="Helical" evidence="6">
    <location>
        <begin position="240"/>
        <end position="267"/>
    </location>
</feature>
<evidence type="ECO:0000256" key="6">
    <source>
        <dbReference type="RuleBase" id="RU363042"/>
    </source>
</evidence>
<evidence type="ECO:0000256" key="2">
    <source>
        <dbReference type="ARBA" id="ARBA00022475"/>
    </source>
</evidence>
<evidence type="ECO:0000256" key="5">
    <source>
        <dbReference type="ARBA" id="ARBA00023136"/>
    </source>
</evidence>
<keyword evidence="5 6" id="KW-0472">Membrane</keyword>
<dbReference type="AlphaFoldDB" id="A0A3N5AZW9"/>
<keyword evidence="6" id="KW-0443">Lipid metabolism</keyword>
<comment type="catalytic activity">
    <reaction evidence="6">
        <text>L-lysyl-tRNA(Lys) + a 1,2-diacyl-sn-glycero-3-phospho-(1'-sn-glycerol) = a 1,2-diacyl-sn-glycero-3-phospho-1'-(3'-O-L-lysyl)-sn-glycerol + tRNA(Lys)</text>
        <dbReference type="Rhea" id="RHEA:10668"/>
        <dbReference type="Rhea" id="RHEA-COMP:9696"/>
        <dbReference type="Rhea" id="RHEA-COMP:9697"/>
        <dbReference type="ChEBI" id="CHEBI:64716"/>
        <dbReference type="ChEBI" id="CHEBI:75792"/>
        <dbReference type="ChEBI" id="CHEBI:78442"/>
        <dbReference type="ChEBI" id="CHEBI:78529"/>
        <dbReference type="EC" id="2.3.2.3"/>
    </reaction>
</comment>
<dbReference type="Proteomes" id="UP000282654">
    <property type="component" value="Unassembled WGS sequence"/>
</dbReference>
<dbReference type="Pfam" id="PF03706">
    <property type="entry name" value="LPG_synthase_TM"/>
    <property type="match status" value="1"/>
</dbReference>
<reference evidence="8 9" key="1">
    <citation type="submission" date="2018-11" db="EMBL/GenBank/DDBJ databases">
        <title>Genomic Encyclopedia of Type Strains, Phase IV (KMG-IV): sequencing the most valuable type-strain genomes for metagenomic binning, comparative biology and taxonomic classification.</title>
        <authorList>
            <person name="Goeker M."/>
        </authorList>
    </citation>
    <scope>NUCLEOTIDE SEQUENCE [LARGE SCALE GENOMIC DNA]</scope>
    <source>
        <strain evidence="8 9">DSM 102936</strain>
    </source>
</reference>
<dbReference type="GO" id="GO:0050071">
    <property type="term" value="F:phosphatidylglycerol lysyltransferase activity"/>
    <property type="evidence" value="ECO:0007669"/>
    <property type="project" value="UniProtKB-EC"/>
</dbReference>
<evidence type="ECO:0000256" key="3">
    <source>
        <dbReference type="ARBA" id="ARBA00022692"/>
    </source>
</evidence>
<dbReference type="GO" id="GO:0046677">
    <property type="term" value="P:response to antibiotic"/>
    <property type="evidence" value="ECO:0007669"/>
    <property type="project" value="UniProtKB-KW"/>
</dbReference>
<name>A0A3N5AZW9_9THEO</name>
<keyword evidence="6" id="KW-0046">Antibiotic resistance</keyword>
<comment type="function">
    <text evidence="6">Catalyzes the transfer of a lysyl group from L-lysyl-tRNA(Lys) to membrane-bound phosphatidylglycerol (PG), which produces lysylphosphatidylglycerol (LPG), a major component of the bacterial membrane with a positive net charge. LPG synthesis contributes to bacterial virulence as it is involved in the resistance mechanism against cationic antimicrobial peptides (CAMP) produces by the host's immune system (defensins, cathelicidins) and by the competing microorganisms.</text>
</comment>
<evidence type="ECO:0000313" key="9">
    <source>
        <dbReference type="Proteomes" id="UP000282654"/>
    </source>
</evidence>
<organism evidence="8 9">
    <name type="scientific">Thermodesulfitimonas autotrophica</name>
    <dbReference type="NCBI Taxonomy" id="1894989"/>
    <lineage>
        <taxon>Bacteria</taxon>
        <taxon>Bacillati</taxon>
        <taxon>Bacillota</taxon>
        <taxon>Clostridia</taxon>
        <taxon>Thermoanaerobacterales</taxon>
        <taxon>Thermoanaerobacteraceae</taxon>
        <taxon>Thermodesulfitimonas</taxon>
    </lineage>
</organism>
<keyword evidence="6" id="KW-0808">Transferase</keyword>
<dbReference type="InterPro" id="IPR022791">
    <property type="entry name" value="L-PG_synthase/AglD"/>
</dbReference>
<feature type="transmembrane region" description="Helical" evidence="6">
    <location>
        <begin position="279"/>
        <end position="303"/>
    </location>
</feature>
<comment type="caution">
    <text evidence="8">The sequence shown here is derived from an EMBL/GenBank/DDBJ whole genome shotgun (WGS) entry which is preliminary data.</text>
</comment>
<evidence type="ECO:0000256" key="1">
    <source>
        <dbReference type="ARBA" id="ARBA00004651"/>
    </source>
</evidence>
<accession>A0A3N5AZW9</accession>
<feature type="transmembrane region" description="Helical" evidence="6">
    <location>
        <begin position="206"/>
        <end position="228"/>
    </location>
</feature>
<feature type="transmembrane region" description="Helical" evidence="6">
    <location>
        <begin position="70"/>
        <end position="89"/>
    </location>
</feature>
<gene>
    <name evidence="6" type="primary">mprF</name>
    <name evidence="8" type="ORF">EDD75_1848</name>
</gene>
<protein>
    <recommendedName>
        <fullName evidence="6">Phosphatidylglycerol lysyltransferase</fullName>
        <ecNumber evidence="6">2.3.2.3</ecNumber>
    </recommendedName>
    <alternativeName>
        <fullName evidence="6">Lysylphosphatidylglycerol synthase</fullName>
    </alternativeName>
</protein>
<dbReference type="NCBIfam" id="TIGR00374">
    <property type="entry name" value="flippase-like domain"/>
    <property type="match status" value="1"/>
</dbReference>
<dbReference type="GO" id="GO:0005886">
    <property type="term" value="C:plasma membrane"/>
    <property type="evidence" value="ECO:0007669"/>
    <property type="project" value="UniProtKB-SubCell"/>
</dbReference>
<comment type="similarity">
    <text evidence="6">Belongs to the LPG synthase family.</text>
</comment>
<dbReference type="PANTHER" id="PTHR39087:SF2">
    <property type="entry name" value="UPF0104 MEMBRANE PROTEIN MJ1595"/>
    <property type="match status" value="1"/>
</dbReference>
<dbReference type="EMBL" id="RKRE01000003">
    <property type="protein sequence ID" value="RPF42738.1"/>
    <property type="molecule type" value="Genomic_DNA"/>
</dbReference>
<sequence>MKNRALTVGGAVLSLLLLAGVFYRVRPAVFWAALKETDPVALGSCVFFFGVSCLARAVMWRVTTRPLQPVGFSTLCGGIIVGYLANNLLPARAGEVVRAYYLARRTGIPGPAAFATVCVERVLDAASLGLLVAAALLVGVRGLRPETARLTLLILCGALTVGAAAFAGLLRLSERAVGTPVFPAPVRDALASFTGPLRPLGRPRTLALLVTLSLLAWGANYLSLLALVPDAAASRPQAALLLLLFINLGLLVPSSPGAFGVMQLAFWAALAPFGLPKEVALALSLAYQGSLYLFTLALGLPYYARAHISLGKIAAEATAQQKEDPTPGEAATTAVAKAPRSLFRER</sequence>
<feature type="region of interest" description="Disordered" evidence="7">
    <location>
        <begin position="319"/>
        <end position="346"/>
    </location>
</feature>
<keyword evidence="2" id="KW-1003">Cell membrane</keyword>
<comment type="subcellular location">
    <subcellularLocation>
        <location evidence="1 6">Cell membrane</location>
        <topology evidence="1 6">Multi-pass membrane protein</topology>
    </subcellularLocation>
</comment>
<dbReference type="GO" id="GO:0006629">
    <property type="term" value="P:lipid metabolic process"/>
    <property type="evidence" value="ECO:0007669"/>
    <property type="project" value="UniProtKB-KW"/>
</dbReference>
<keyword evidence="4 6" id="KW-1133">Transmembrane helix</keyword>
<feature type="transmembrane region" description="Helical" evidence="6">
    <location>
        <begin position="40"/>
        <end position="58"/>
    </location>
</feature>
<evidence type="ECO:0000313" key="8">
    <source>
        <dbReference type="EMBL" id="RPF42738.1"/>
    </source>
</evidence>
<feature type="transmembrane region" description="Helical" evidence="6">
    <location>
        <begin position="125"/>
        <end position="143"/>
    </location>
</feature>
<keyword evidence="9" id="KW-1185">Reference proteome</keyword>
<feature type="transmembrane region" description="Helical" evidence="6">
    <location>
        <begin position="150"/>
        <end position="170"/>
    </location>
</feature>
<keyword evidence="3 6" id="KW-0812">Transmembrane</keyword>
<dbReference type="RefSeq" id="WP_170157786.1">
    <property type="nucleotide sequence ID" value="NZ_RKRE01000003.1"/>
</dbReference>
<evidence type="ECO:0000256" key="7">
    <source>
        <dbReference type="SAM" id="MobiDB-lite"/>
    </source>
</evidence>
<evidence type="ECO:0000256" key="4">
    <source>
        <dbReference type="ARBA" id="ARBA00022989"/>
    </source>
</evidence>